<evidence type="ECO:0000256" key="2">
    <source>
        <dbReference type="ARBA" id="ARBA00007362"/>
    </source>
</evidence>
<dbReference type="Pfam" id="PF00892">
    <property type="entry name" value="EamA"/>
    <property type="match status" value="2"/>
</dbReference>
<comment type="caution">
    <text evidence="10">The sequence shown here is derived from an EMBL/GenBank/DDBJ whole genome shotgun (WGS) entry which is preliminary data.</text>
</comment>
<sequence length="305" mass="33087">MRAGWVSGVSAYLLWGLFPLFWPLLEPAGAIEVLAHRMIWSLVVMVLVLSVLRRWRELRTASARTWGMVVAAALLITVNWGFYIWAVTTGRVLDAALGYFINPLVSVLLGVLVFRERLRPATWTAVGIGALAVMVISVGGGRFPWVAFVLALSFGLYGLVKKVIRLEPAASLTAEGLVLLVPATAYLTVLQATGHGTFTDHGAGHTLLLISAGVVTVVPLLLFTAAARALPLSVVGFLQYLTPVVQFLLGVFWAHEHMPVGRWVGFVLVWLALVVLTVEGLARRRRAAADRRAVAARPVEDPLSL</sequence>
<feature type="transmembrane region" description="Helical" evidence="8">
    <location>
        <begin position="260"/>
        <end position="282"/>
    </location>
</feature>
<proteinExistence type="inferred from homology"/>
<keyword evidence="4" id="KW-1003">Cell membrane</keyword>
<evidence type="ECO:0000256" key="4">
    <source>
        <dbReference type="ARBA" id="ARBA00022475"/>
    </source>
</evidence>
<feature type="transmembrane region" description="Helical" evidence="8">
    <location>
        <begin position="34"/>
        <end position="53"/>
    </location>
</feature>
<evidence type="ECO:0000256" key="1">
    <source>
        <dbReference type="ARBA" id="ARBA00004651"/>
    </source>
</evidence>
<dbReference type="PANTHER" id="PTHR22911:SF137">
    <property type="entry name" value="SOLUTE CARRIER FAMILY 35 MEMBER G2-RELATED"/>
    <property type="match status" value="1"/>
</dbReference>
<evidence type="ECO:0000256" key="3">
    <source>
        <dbReference type="ARBA" id="ARBA00022448"/>
    </source>
</evidence>
<reference evidence="10" key="2">
    <citation type="submission" date="2020-09" db="EMBL/GenBank/DDBJ databases">
        <authorList>
            <person name="Sun Q."/>
            <person name="Zhou Y."/>
        </authorList>
    </citation>
    <scope>NUCLEOTIDE SEQUENCE</scope>
    <source>
        <strain evidence="10">CGMCC 4.7308</strain>
    </source>
</reference>
<gene>
    <name evidence="10" type="ORF">GCM10011594_24860</name>
</gene>
<feature type="domain" description="EamA" evidence="9">
    <location>
        <begin position="7"/>
        <end position="137"/>
    </location>
</feature>
<feature type="transmembrane region" description="Helical" evidence="8">
    <location>
        <begin position="5"/>
        <end position="22"/>
    </location>
</feature>
<dbReference type="InterPro" id="IPR000620">
    <property type="entry name" value="EamA_dom"/>
</dbReference>
<feature type="transmembrane region" description="Helical" evidence="8">
    <location>
        <begin position="172"/>
        <end position="190"/>
    </location>
</feature>
<feature type="transmembrane region" description="Helical" evidence="8">
    <location>
        <begin position="65"/>
        <end position="85"/>
    </location>
</feature>
<keyword evidence="6 8" id="KW-1133">Transmembrane helix</keyword>
<evidence type="ECO:0000256" key="7">
    <source>
        <dbReference type="ARBA" id="ARBA00023136"/>
    </source>
</evidence>
<dbReference type="RefSeq" id="WP_188941855.1">
    <property type="nucleotide sequence ID" value="NZ_BMNA01000004.1"/>
</dbReference>
<feature type="transmembrane region" description="Helical" evidence="8">
    <location>
        <begin position="143"/>
        <end position="160"/>
    </location>
</feature>
<dbReference type="GO" id="GO:0005886">
    <property type="term" value="C:plasma membrane"/>
    <property type="evidence" value="ECO:0007669"/>
    <property type="project" value="UniProtKB-SubCell"/>
</dbReference>
<feature type="transmembrane region" description="Helical" evidence="8">
    <location>
        <begin position="202"/>
        <end position="223"/>
    </location>
</feature>
<evidence type="ECO:0000259" key="9">
    <source>
        <dbReference type="Pfam" id="PF00892"/>
    </source>
</evidence>
<keyword evidence="7 8" id="KW-0472">Membrane</keyword>
<keyword evidence="11" id="KW-1185">Reference proteome</keyword>
<keyword evidence="3" id="KW-0813">Transport</keyword>
<dbReference type="PANTHER" id="PTHR22911">
    <property type="entry name" value="ACYL-MALONYL CONDENSING ENZYME-RELATED"/>
    <property type="match status" value="1"/>
</dbReference>
<organism evidence="10 11">
    <name type="scientific">Nakamurella endophytica</name>
    <dbReference type="NCBI Taxonomy" id="1748367"/>
    <lineage>
        <taxon>Bacteria</taxon>
        <taxon>Bacillati</taxon>
        <taxon>Actinomycetota</taxon>
        <taxon>Actinomycetes</taxon>
        <taxon>Nakamurellales</taxon>
        <taxon>Nakamurellaceae</taxon>
        <taxon>Nakamurella</taxon>
    </lineage>
</organism>
<feature type="transmembrane region" description="Helical" evidence="8">
    <location>
        <begin position="230"/>
        <end position="254"/>
    </location>
</feature>
<evidence type="ECO:0000256" key="5">
    <source>
        <dbReference type="ARBA" id="ARBA00022692"/>
    </source>
</evidence>
<accession>A0A917WGQ0</accession>
<dbReference type="Proteomes" id="UP000655208">
    <property type="component" value="Unassembled WGS sequence"/>
</dbReference>
<reference evidence="10" key="1">
    <citation type="journal article" date="2014" name="Int. J. Syst. Evol. Microbiol.">
        <title>Complete genome sequence of Corynebacterium casei LMG S-19264T (=DSM 44701T), isolated from a smear-ripened cheese.</title>
        <authorList>
            <consortium name="US DOE Joint Genome Institute (JGI-PGF)"/>
            <person name="Walter F."/>
            <person name="Albersmeier A."/>
            <person name="Kalinowski J."/>
            <person name="Ruckert C."/>
        </authorList>
    </citation>
    <scope>NUCLEOTIDE SEQUENCE</scope>
    <source>
        <strain evidence="10">CGMCC 4.7308</strain>
    </source>
</reference>
<comment type="similarity">
    <text evidence="2">Belongs to the EamA transporter family.</text>
</comment>
<dbReference type="InterPro" id="IPR004626">
    <property type="entry name" value="RarD"/>
</dbReference>
<feature type="transmembrane region" description="Helical" evidence="8">
    <location>
        <begin position="121"/>
        <end position="137"/>
    </location>
</feature>
<evidence type="ECO:0000256" key="6">
    <source>
        <dbReference type="ARBA" id="ARBA00022989"/>
    </source>
</evidence>
<keyword evidence="5 8" id="KW-0812">Transmembrane</keyword>
<dbReference type="AlphaFoldDB" id="A0A917WGQ0"/>
<feature type="transmembrane region" description="Helical" evidence="8">
    <location>
        <begin position="97"/>
        <end position="114"/>
    </location>
</feature>
<dbReference type="NCBIfam" id="TIGR00688">
    <property type="entry name" value="rarD"/>
    <property type="match status" value="1"/>
</dbReference>
<protein>
    <submittedName>
        <fullName evidence="10">Protein RarD</fullName>
    </submittedName>
</protein>
<evidence type="ECO:0000313" key="11">
    <source>
        <dbReference type="Proteomes" id="UP000655208"/>
    </source>
</evidence>
<dbReference type="EMBL" id="BMNA01000004">
    <property type="protein sequence ID" value="GGM03691.1"/>
    <property type="molecule type" value="Genomic_DNA"/>
</dbReference>
<evidence type="ECO:0000256" key="8">
    <source>
        <dbReference type="SAM" id="Phobius"/>
    </source>
</evidence>
<evidence type="ECO:0000313" key="10">
    <source>
        <dbReference type="EMBL" id="GGM03691.1"/>
    </source>
</evidence>
<name>A0A917WGQ0_9ACTN</name>
<dbReference type="SUPFAM" id="SSF103481">
    <property type="entry name" value="Multidrug resistance efflux transporter EmrE"/>
    <property type="match status" value="2"/>
</dbReference>
<dbReference type="InterPro" id="IPR037185">
    <property type="entry name" value="EmrE-like"/>
</dbReference>
<comment type="subcellular location">
    <subcellularLocation>
        <location evidence="1">Cell membrane</location>
        <topology evidence="1">Multi-pass membrane protein</topology>
    </subcellularLocation>
</comment>
<feature type="domain" description="EamA" evidence="9">
    <location>
        <begin position="146"/>
        <end position="277"/>
    </location>
</feature>